<dbReference type="RefSeq" id="XP_017989457.1">
    <property type="nucleotide sequence ID" value="XM_018134271.1"/>
</dbReference>
<dbReference type="InterPro" id="IPR040962">
    <property type="entry name" value="TPR_22"/>
</dbReference>
<keyword evidence="1" id="KW-0677">Repeat</keyword>
<name>A0A0X8HVV8_9SACH</name>
<dbReference type="EMBL" id="CP014248">
    <property type="protein sequence ID" value="AMD22461.1"/>
    <property type="molecule type" value="Genomic_DNA"/>
</dbReference>
<evidence type="ECO:0000256" key="3">
    <source>
        <dbReference type="PROSITE-ProRule" id="PRU00339"/>
    </source>
</evidence>
<dbReference type="InterPro" id="IPR039226">
    <property type="entry name" value="Ski3/TTC37"/>
</dbReference>
<protein>
    <submittedName>
        <fullName evidence="4">HHL309Cp</fullName>
    </submittedName>
</protein>
<dbReference type="Pfam" id="PF18833">
    <property type="entry name" value="TPR_22"/>
    <property type="match status" value="1"/>
</dbReference>
<dbReference type="GO" id="GO:0006401">
    <property type="term" value="P:RNA catabolic process"/>
    <property type="evidence" value="ECO:0007669"/>
    <property type="project" value="InterPro"/>
</dbReference>
<dbReference type="InterPro" id="IPR019734">
    <property type="entry name" value="TPR_rpt"/>
</dbReference>
<dbReference type="Pfam" id="PF14559">
    <property type="entry name" value="TPR_19"/>
    <property type="match status" value="1"/>
</dbReference>
<dbReference type="PROSITE" id="PS50005">
    <property type="entry name" value="TPR"/>
    <property type="match status" value="4"/>
</dbReference>
<dbReference type="Proteomes" id="UP000243052">
    <property type="component" value="Chromosome viii"/>
</dbReference>
<dbReference type="InterPro" id="IPR011990">
    <property type="entry name" value="TPR-like_helical_dom_sf"/>
</dbReference>
<reference evidence="4 5" key="1">
    <citation type="submission" date="2016-01" db="EMBL/GenBank/DDBJ databases">
        <title>Genome sequence of the yeast Holleya sinecauda.</title>
        <authorList>
            <person name="Dietrich F.S."/>
        </authorList>
    </citation>
    <scope>NUCLEOTIDE SEQUENCE [LARGE SCALE GENOMIC DNA]</scope>
    <source>
        <strain evidence="4 5">ATCC 58844</strain>
    </source>
</reference>
<feature type="repeat" description="TPR" evidence="3">
    <location>
        <begin position="39"/>
        <end position="72"/>
    </location>
</feature>
<sequence length="1397" mass="159270">MSGKPKTLIKEAKRFLELQDWSSAIETSNNVLELDPANYFAHVFLGKSYSMEKQYKESLVHYQEAINIDFNNTLAWKGLFLLLEGLKDIEAYVSYDEYFNICGQYAEVLQTEGGSQVRLIDNIKAFVASHPDSKETFLRHLRSGMTLAERLGRHFMTPKAVLEQLLKIVSDRESNEVSRLVSRERLKLSTTDPDYSFKLNTLAWQVYQSSELNALYEQLVNVVDDDNERRELEGEWLKYRLKLLKAMPNEFKLSFYEQVKEMVIGMVVVEHDSLLAWKLYFEWQDYETLNDLEMDVVSKFVRKFPTEPLAIILYAWICSTFSGYDSRKFYNLIYPDGQVDNPEASFKNEIQDLEGNSLQEYGMVSDDTMTILSESEVVDSLKNIKNAQTSILAHRIVSNYFLTLEEYEFALPIIKQGIQLVANTFRDLGLILINSKRGLSLCYATVYTYYESPKNHSTALALFDKLLQDEPDNQSAKIGKSFICIQREQWEEAHNILHEVSLKSPDDYKILSDLGWCQFHLKEHDEAKATFLLVLDNVKPIDVRTSELVSLTHWRFAKVLLEERNDLNADSTEVKQAYKHLIQAIKATEIFSPAYALLGHIYYKYFMDQQRAFKCFFRAFELNPSDVDSVRHIVGRYCETGNWKSASVICERLIKSLTGTMLSNTVGWTYRTIGIYHLEEKQEADAIEWFQSAVRIDADDVESWVGLGQAYAGCGRIEASIKVYRKALELDSQHKFASYFLARSLSQLGEFAASIDILLTLVDKYQTEEVFLVSLAEITVEYAMELYDQGCLVKSAAEAAKAIKVIENIVKNIGYQVINLWIALMKAIKIFIFSQSQLDKLPLESLFSIFEACQIKSSERVDAIDPTSLDSLVGEQVNADVSIVVCFLILAAKYAIATSDYESLTRTVRASLWCNLGIAGLLAYVTVKDPVYATYATQSFKKVIRYQSNTFEAWIGLGIASMNINYRVSQHCFIKASIINPKDPMVWFNLALLSLKNNDVDFAKDLLVQLQSAAPQDFISWFGIALALEQEGNTTESSNYFSNAFILSKGRYKPAQLFYAMVNLNNQLSSGLDERDIEPNLILSTVAYSLEQYLKKSPEDILAIQYAILTFERLRNYDTVSRLTDEISGILEKRFETTQNEQELFNYGIIKAHVARTQLGLSNYEAAIENANISLGILEEKDITEIEKTFISNHVVLGLSHCFTGNLDQALEHFKVLLATCGEQHEIVLLISKLLHNMHTSEASNIAFQELVEYNATHGSQWMVLLTMAIICLIDQRTEELPVILKELQSLPMASLINDKHNEIPFIIYELRKAIGSNSSLNQIWQRSLFYFPNSSNLWQPLSNKTSYKLNASGQNAVTAKRLSDSLIELGNQSKIQLGMFLCPWNEEAVITLKSCL</sequence>
<keyword evidence="2 3" id="KW-0802">TPR repeat</keyword>
<dbReference type="OrthoDB" id="421075at2759"/>
<feature type="repeat" description="TPR" evidence="3">
    <location>
        <begin position="5"/>
        <end position="38"/>
    </location>
</feature>
<dbReference type="GeneID" id="28725814"/>
<dbReference type="PANTHER" id="PTHR15704:SF7">
    <property type="entry name" value="SUPERKILLER COMPLEX PROTEIN 3"/>
    <property type="match status" value="1"/>
</dbReference>
<dbReference type="GO" id="GO:0055087">
    <property type="term" value="C:Ski complex"/>
    <property type="evidence" value="ECO:0007669"/>
    <property type="project" value="InterPro"/>
</dbReference>
<evidence type="ECO:0000313" key="5">
    <source>
        <dbReference type="Proteomes" id="UP000243052"/>
    </source>
</evidence>
<dbReference type="STRING" id="45286.A0A0X8HVV8"/>
<dbReference type="PANTHER" id="PTHR15704">
    <property type="entry name" value="SUPERKILLER 3 PROTEIN-RELATED"/>
    <property type="match status" value="1"/>
</dbReference>
<dbReference type="SMART" id="SM00028">
    <property type="entry name" value="TPR"/>
    <property type="match status" value="8"/>
</dbReference>
<dbReference type="Pfam" id="PF13181">
    <property type="entry name" value="TPR_8"/>
    <property type="match status" value="1"/>
</dbReference>
<feature type="repeat" description="TPR" evidence="3">
    <location>
        <begin position="667"/>
        <end position="700"/>
    </location>
</feature>
<accession>A0A0X8HVV8</accession>
<keyword evidence="5" id="KW-1185">Reference proteome</keyword>
<evidence type="ECO:0000313" key="4">
    <source>
        <dbReference type="EMBL" id="AMD22461.1"/>
    </source>
</evidence>
<organism evidence="4 5">
    <name type="scientific">Eremothecium sinecaudum</name>
    <dbReference type="NCBI Taxonomy" id="45286"/>
    <lineage>
        <taxon>Eukaryota</taxon>
        <taxon>Fungi</taxon>
        <taxon>Dikarya</taxon>
        <taxon>Ascomycota</taxon>
        <taxon>Saccharomycotina</taxon>
        <taxon>Saccharomycetes</taxon>
        <taxon>Saccharomycetales</taxon>
        <taxon>Saccharomycetaceae</taxon>
        <taxon>Eremothecium</taxon>
    </lineage>
</organism>
<evidence type="ECO:0000256" key="2">
    <source>
        <dbReference type="ARBA" id="ARBA00022803"/>
    </source>
</evidence>
<feature type="repeat" description="TPR" evidence="3">
    <location>
        <begin position="701"/>
        <end position="734"/>
    </location>
</feature>
<dbReference type="Gene3D" id="1.25.40.10">
    <property type="entry name" value="Tetratricopeptide repeat domain"/>
    <property type="match status" value="6"/>
</dbReference>
<gene>
    <name evidence="4" type="ORF">AW171_hschr84503</name>
</gene>
<evidence type="ECO:0000256" key="1">
    <source>
        <dbReference type="ARBA" id="ARBA00022737"/>
    </source>
</evidence>
<dbReference type="SUPFAM" id="SSF48452">
    <property type="entry name" value="TPR-like"/>
    <property type="match status" value="4"/>
</dbReference>
<proteinExistence type="predicted"/>